<evidence type="ECO:0000313" key="1">
    <source>
        <dbReference type="EMBL" id="EJD33000.1"/>
    </source>
</evidence>
<accession>J0WMG6</accession>
<organism evidence="1 2">
    <name type="scientific">Auricularia subglabra (strain TFB-10046 / SS5)</name>
    <name type="common">White-rot fungus</name>
    <name type="synonym">Auricularia delicata (strain TFB10046)</name>
    <dbReference type="NCBI Taxonomy" id="717982"/>
    <lineage>
        <taxon>Eukaryota</taxon>
        <taxon>Fungi</taxon>
        <taxon>Dikarya</taxon>
        <taxon>Basidiomycota</taxon>
        <taxon>Agaricomycotina</taxon>
        <taxon>Agaricomycetes</taxon>
        <taxon>Auriculariales</taxon>
        <taxon>Auriculariaceae</taxon>
        <taxon>Auricularia</taxon>
    </lineage>
</organism>
<keyword evidence="2" id="KW-1185">Reference proteome</keyword>
<dbReference type="EMBL" id="JH688500">
    <property type="protein sequence ID" value="EJD33000.1"/>
    <property type="molecule type" value="Genomic_DNA"/>
</dbReference>
<sequence>MPHEAEPILNATRERRLKKVPEFRAVSLDGTKVPLECNKPQATYSCVMGCSRCEMLVRNLRGARLYDCRCTLPQNKHTPDTLACCRLPALVLPGLVQSGPVGAQAKVHTAHRV</sequence>
<name>J0WMG6_AURST</name>
<dbReference type="Proteomes" id="UP000006514">
    <property type="component" value="Unassembled WGS sequence"/>
</dbReference>
<dbReference type="KEGG" id="adl:AURDEDRAFT_131901"/>
<protein>
    <submittedName>
        <fullName evidence="1">Uncharacterized protein</fullName>
    </submittedName>
</protein>
<dbReference type="AlphaFoldDB" id="J0WMG6"/>
<gene>
    <name evidence="1" type="ORF">AURDEDRAFT_131901</name>
</gene>
<proteinExistence type="predicted"/>
<evidence type="ECO:0000313" key="2">
    <source>
        <dbReference type="Proteomes" id="UP000006514"/>
    </source>
</evidence>
<reference evidence="2" key="1">
    <citation type="journal article" date="2012" name="Science">
        <title>The Paleozoic origin of enzymatic lignin decomposition reconstructed from 31 fungal genomes.</title>
        <authorList>
            <person name="Floudas D."/>
            <person name="Binder M."/>
            <person name="Riley R."/>
            <person name="Barry K."/>
            <person name="Blanchette R.A."/>
            <person name="Henrissat B."/>
            <person name="Martinez A.T."/>
            <person name="Otillar R."/>
            <person name="Spatafora J.W."/>
            <person name="Yadav J.S."/>
            <person name="Aerts A."/>
            <person name="Benoit I."/>
            <person name="Boyd A."/>
            <person name="Carlson A."/>
            <person name="Copeland A."/>
            <person name="Coutinho P.M."/>
            <person name="de Vries R.P."/>
            <person name="Ferreira P."/>
            <person name="Findley K."/>
            <person name="Foster B."/>
            <person name="Gaskell J."/>
            <person name="Glotzer D."/>
            <person name="Gorecki P."/>
            <person name="Heitman J."/>
            <person name="Hesse C."/>
            <person name="Hori C."/>
            <person name="Igarashi K."/>
            <person name="Jurgens J.A."/>
            <person name="Kallen N."/>
            <person name="Kersten P."/>
            <person name="Kohler A."/>
            <person name="Kuees U."/>
            <person name="Kumar T.K.A."/>
            <person name="Kuo A."/>
            <person name="LaButti K."/>
            <person name="Larrondo L.F."/>
            <person name="Lindquist E."/>
            <person name="Ling A."/>
            <person name="Lombard V."/>
            <person name="Lucas S."/>
            <person name="Lundell T."/>
            <person name="Martin R."/>
            <person name="McLaughlin D.J."/>
            <person name="Morgenstern I."/>
            <person name="Morin E."/>
            <person name="Murat C."/>
            <person name="Nagy L.G."/>
            <person name="Nolan M."/>
            <person name="Ohm R.A."/>
            <person name="Patyshakuliyeva A."/>
            <person name="Rokas A."/>
            <person name="Ruiz-Duenas F.J."/>
            <person name="Sabat G."/>
            <person name="Salamov A."/>
            <person name="Samejima M."/>
            <person name="Schmutz J."/>
            <person name="Slot J.C."/>
            <person name="St John F."/>
            <person name="Stenlid J."/>
            <person name="Sun H."/>
            <person name="Sun S."/>
            <person name="Syed K."/>
            <person name="Tsang A."/>
            <person name="Wiebenga A."/>
            <person name="Young D."/>
            <person name="Pisabarro A."/>
            <person name="Eastwood D.C."/>
            <person name="Martin F."/>
            <person name="Cullen D."/>
            <person name="Grigoriev I.V."/>
            <person name="Hibbett D.S."/>
        </authorList>
    </citation>
    <scope>NUCLEOTIDE SEQUENCE [LARGE SCALE GENOMIC DNA]</scope>
    <source>
        <strain evidence="2">TFB10046</strain>
    </source>
</reference>
<dbReference type="InParanoid" id="J0WMG6"/>